<dbReference type="AlphaFoldDB" id="A0A7S6ZP72"/>
<dbReference type="GO" id="GO:0005840">
    <property type="term" value="C:ribosome"/>
    <property type="evidence" value="ECO:0007669"/>
    <property type="project" value="UniProtKB-KW"/>
</dbReference>
<evidence type="ECO:0000256" key="2">
    <source>
        <dbReference type="ARBA" id="ARBA00023274"/>
    </source>
</evidence>
<dbReference type="GO" id="GO:0003735">
    <property type="term" value="F:structural constituent of ribosome"/>
    <property type="evidence" value="ECO:0007669"/>
    <property type="project" value="InterPro"/>
</dbReference>
<dbReference type="InterPro" id="IPR036967">
    <property type="entry name" value="Ribosomal_uS11_sf"/>
</dbReference>
<protein>
    <submittedName>
        <fullName evidence="3">Ribosomal protein S11</fullName>
    </submittedName>
</protein>
<organism evidence="3">
    <name type="scientific">Labyrinthula sp</name>
    <dbReference type="NCBI Taxonomy" id="1678526"/>
    <lineage>
        <taxon>Eukaryota</taxon>
        <taxon>Sar</taxon>
        <taxon>Stramenopiles</taxon>
        <taxon>Bigyra</taxon>
        <taxon>Labyrinthulomycetes</taxon>
        <taxon>Labyrinthulida</taxon>
        <taxon>Labyrinthulaceae</taxon>
        <taxon>Labyrinthula</taxon>
    </lineage>
</organism>
<geneLocation type="mitochondrion" evidence="3"/>
<dbReference type="GO" id="GO:0006412">
    <property type="term" value="P:translation"/>
    <property type="evidence" value="ECO:0007669"/>
    <property type="project" value="InterPro"/>
</dbReference>
<gene>
    <name evidence="3" type="primary">rps11</name>
</gene>
<dbReference type="EMBL" id="MT267870">
    <property type="protein sequence ID" value="QOW07429.1"/>
    <property type="molecule type" value="Genomic_DNA"/>
</dbReference>
<dbReference type="Gene3D" id="3.30.420.80">
    <property type="entry name" value="Ribosomal protein S11"/>
    <property type="match status" value="1"/>
</dbReference>
<keyword evidence="2" id="KW-0687">Ribonucleoprotein</keyword>
<keyword evidence="1 3" id="KW-0689">Ribosomal protein</keyword>
<sequence>MEGRVVIRVGRNNVHITLGRGDGGVLGKVTEGMMRGEGYEEVGEKLGRKGVEGGVREVEMKLKGVGPVRVVKGVRRGLEKGGLRVVRVGQERQVGHNGCRGRKRRRL</sequence>
<keyword evidence="3" id="KW-0496">Mitochondrion</keyword>
<reference evidence="3" key="1">
    <citation type="journal article" date="2020" name="bioRxiv">
        <title>First genome of Labyrinthula, an opportunistic seagrass pathogen, reveals novel insight into marine protist phylogeny, ecology and CAZyme cell-wall degradation.</title>
        <authorList>
            <person name="Tan M.H."/>
            <person name="Loke S."/>
            <person name="Croft L.J."/>
            <person name="Gleason F.H."/>
            <person name="Lange L."/>
            <person name="Pilgaard B."/>
            <person name="Trevathan-Tackett S.M."/>
        </authorList>
    </citation>
    <scope>NUCLEOTIDE SEQUENCE</scope>
    <source>
        <strain evidence="3">SR_Ha_C</strain>
    </source>
</reference>
<dbReference type="GO" id="GO:1990904">
    <property type="term" value="C:ribonucleoprotein complex"/>
    <property type="evidence" value="ECO:0007669"/>
    <property type="project" value="UniProtKB-KW"/>
</dbReference>
<accession>A0A7S6ZP72</accession>
<proteinExistence type="predicted"/>
<dbReference type="SUPFAM" id="SSF53137">
    <property type="entry name" value="Translational machinery components"/>
    <property type="match status" value="1"/>
</dbReference>
<name>A0A7S6ZP72_9STRA</name>
<evidence type="ECO:0000256" key="1">
    <source>
        <dbReference type="ARBA" id="ARBA00022980"/>
    </source>
</evidence>
<evidence type="ECO:0000313" key="3">
    <source>
        <dbReference type="EMBL" id="QOW07429.1"/>
    </source>
</evidence>